<dbReference type="Pfam" id="PF22936">
    <property type="entry name" value="Pol_BBD"/>
    <property type="match status" value="1"/>
</dbReference>
<proteinExistence type="predicted"/>
<organism evidence="3 4">
    <name type="scientific">Actinidia rufa</name>
    <dbReference type="NCBI Taxonomy" id="165716"/>
    <lineage>
        <taxon>Eukaryota</taxon>
        <taxon>Viridiplantae</taxon>
        <taxon>Streptophyta</taxon>
        <taxon>Embryophyta</taxon>
        <taxon>Tracheophyta</taxon>
        <taxon>Spermatophyta</taxon>
        <taxon>Magnoliopsida</taxon>
        <taxon>eudicotyledons</taxon>
        <taxon>Gunneridae</taxon>
        <taxon>Pentapetalae</taxon>
        <taxon>asterids</taxon>
        <taxon>Ericales</taxon>
        <taxon>Actinidiaceae</taxon>
        <taxon>Actinidia</taxon>
    </lineage>
</organism>
<feature type="domain" description="Retrovirus-related Pol polyprotein from transposon TNT 1-94-like beta-barrel" evidence="2">
    <location>
        <begin position="408"/>
        <end position="463"/>
    </location>
</feature>
<protein>
    <recommendedName>
        <fullName evidence="2">Retrovirus-related Pol polyprotein from transposon TNT 1-94-like beta-barrel domain-containing protein</fullName>
    </recommendedName>
</protein>
<feature type="compositionally biased region" description="Polar residues" evidence="1">
    <location>
        <begin position="18"/>
        <end position="31"/>
    </location>
</feature>
<dbReference type="EMBL" id="BJWL01000123">
    <property type="protein sequence ID" value="GFS30464.1"/>
    <property type="molecule type" value="Genomic_DNA"/>
</dbReference>
<comment type="caution">
    <text evidence="3">The sequence shown here is derived from an EMBL/GenBank/DDBJ whole genome shotgun (WGS) entry which is preliminary data.</text>
</comment>
<accession>A0A7J0D9T8</accession>
<gene>
    <name evidence="3" type="ORF">Acr_00g0012080</name>
</gene>
<feature type="region of interest" description="Disordered" evidence="1">
    <location>
        <begin position="1"/>
        <end position="31"/>
    </location>
</feature>
<dbReference type="AlphaFoldDB" id="A0A7J0D9T8"/>
<dbReference type="InterPro" id="IPR054722">
    <property type="entry name" value="PolX-like_BBD"/>
</dbReference>
<name>A0A7J0D9T8_9ERIC</name>
<sequence length="693" mass="76904">MSPLSFTPKPYTYHESPPITTSSTYDHSATSPSQVTATSMLCLMHPPLPLPALLTCRMADLRIYDRGDGVKPAAVGRLGWEIRLPRKIYKTASEIPCPHQRAIPLFTEVNALPNRSECTCLHLFTELYNSSKSTLSPSSELLYGHPALVAPLLSEPDFLHVSQSISLRSCTTLAPLGIPVLALRAFVHLLLPLSILLSNITGPMSDISAPPVWTLPSSRYSPLVFLPLNISLFFLEILKIPPLAAMLQPIESSILMEIKFFRTLGICRTSVNVIDLLSAMRNQTIPFSTTLAENTSEFQNLVNQLASIHLHFDDEMQALTAFEFLLESCETLVVSLSNSAQDGKLTMSTFKDTLFNEEARKKGISRGIAQSIKHINQSSETTSVSASVMIDSDSDAFLVALVDGNSDWILDSGSAYHFCRDREMFSTYTICARLVRMANNTTNKVVGKGTVRFRLADGRSMTLIELREEFLRIFKGNKEMLRGKKTRGLYRLDGSVQEELAVRYRSQIKANRDSSVSNRNSKEVATRERRFVGVRQGSDLSRRSLLSAGQRLRLLPPHSGSLSHTHTELLENAFLTRLGRVFVTLLRKEAPIRGSWRDPPPICAIPASKGQTRAVQPVQDVHKEAQKKETKSILRSCTAPGMPPPKRVSFALDLISGGDLSSLCAQRRKDEATMTHKVTYFAAHHGGWCKAPR</sequence>
<reference evidence="4" key="1">
    <citation type="submission" date="2019-07" db="EMBL/GenBank/DDBJ databases">
        <title>De Novo Assembly of kiwifruit Actinidia rufa.</title>
        <authorList>
            <person name="Sugita-Konishi S."/>
            <person name="Sato K."/>
            <person name="Mori E."/>
            <person name="Abe Y."/>
            <person name="Kisaki G."/>
            <person name="Hamano K."/>
            <person name="Suezawa K."/>
            <person name="Otani M."/>
            <person name="Fukuda T."/>
            <person name="Manabe T."/>
            <person name="Gomi K."/>
            <person name="Tabuchi M."/>
            <person name="Akimitsu K."/>
            <person name="Kataoka I."/>
        </authorList>
    </citation>
    <scope>NUCLEOTIDE SEQUENCE [LARGE SCALE GENOMIC DNA]</scope>
    <source>
        <strain evidence="4">cv. Fuchu</strain>
    </source>
</reference>
<evidence type="ECO:0000259" key="2">
    <source>
        <dbReference type="Pfam" id="PF22936"/>
    </source>
</evidence>
<evidence type="ECO:0000313" key="3">
    <source>
        <dbReference type="EMBL" id="GFS30464.1"/>
    </source>
</evidence>
<evidence type="ECO:0000313" key="4">
    <source>
        <dbReference type="Proteomes" id="UP000585474"/>
    </source>
</evidence>
<dbReference type="OrthoDB" id="1909174at2759"/>
<keyword evidence="4" id="KW-1185">Reference proteome</keyword>
<evidence type="ECO:0000256" key="1">
    <source>
        <dbReference type="SAM" id="MobiDB-lite"/>
    </source>
</evidence>
<dbReference type="Proteomes" id="UP000585474">
    <property type="component" value="Unassembled WGS sequence"/>
</dbReference>